<name>A0ABU2IRN0_9LIST</name>
<feature type="transmembrane region" description="Helical" evidence="2">
    <location>
        <begin position="15"/>
        <end position="33"/>
    </location>
</feature>
<organism evidence="3 4">
    <name type="scientific">Listeria cossartiae subsp. cayugensis</name>
    <dbReference type="NCBI Taxonomy" id="2713505"/>
    <lineage>
        <taxon>Bacteria</taxon>
        <taxon>Bacillati</taxon>
        <taxon>Bacillota</taxon>
        <taxon>Bacilli</taxon>
        <taxon>Bacillales</taxon>
        <taxon>Listeriaceae</taxon>
        <taxon>Listeria</taxon>
        <taxon>Listeria cossartiae</taxon>
    </lineage>
</organism>
<keyword evidence="2" id="KW-0812">Transmembrane</keyword>
<evidence type="ECO:0000313" key="4">
    <source>
        <dbReference type="Proteomes" id="UP001252688"/>
    </source>
</evidence>
<evidence type="ECO:0000313" key="3">
    <source>
        <dbReference type="EMBL" id="MDT0115339.1"/>
    </source>
</evidence>
<keyword evidence="4" id="KW-1185">Reference proteome</keyword>
<protein>
    <submittedName>
        <fullName evidence="3">Uncharacterized protein</fullName>
    </submittedName>
</protein>
<gene>
    <name evidence="3" type="ORF">QJV37_14475</name>
</gene>
<reference evidence="3 4" key="1">
    <citation type="submission" date="2023-05" db="EMBL/GenBank/DDBJ databases">
        <title>A Combination of Whole Genome Sequencing and Metagenomics Reveals Diversity of Listeria spp. in Soil Collected from the Nantahala National Forest.</title>
        <authorList>
            <person name="Wang J."/>
            <person name="Schamp C.N."/>
            <person name="Hudson L.K."/>
            <person name="Chaggar H.K."/>
            <person name="Bryan D.W."/>
            <person name="Radosevich M."/>
            <person name="Denes T.G."/>
        </authorList>
    </citation>
    <scope>NUCLEOTIDE SEQUENCE [LARGE SCALE GENOMIC DNA]</scope>
    <source>
        <strain evidence="3 4">UTK S2-0002</strain>
    </source>
</reference>
<keyword evidence="2" id="KW-1133">Transmembrane helix</keyword>
<sequence length="150" mass="17296">MNSSNQLKVEFADGAVFIFLTALLLIVLILVIASRRESVSSENSTDTIEKLQNRVSWLEMEIQRLNEENKKKLQVKKLECASIQISPKGDLFKTVKNGFMLEKTINFLLHENQSLEHALKELRMKEASLMNEVEKLLLKLEEFSSNKEKE</sequence>
<keyword evidence="2" id="KW-0472">Membrane</keyword>
<comment type="caution">
    <text evidence="3">The sequence shown here is derived from an EMBL/GenBank/DDBJ whole genome shotgun (WGS) entry which is preliminary data.</text>
</comment>
<evidence type="ECO:0000256" key="1">
    <source>
        <dbReference type="SAM" id="Coils"/>
    </source>
</evidence>
<evidence type="ECO:0000256" key="2">
    <source>
        <dbReference type="SAM" id="Phobius"/>
    </source>
</evidence>
<keyword evidence="1" id="KW-0175">Coiled coil</keyword>
<accession>A0ABU2IRN0</accession>
<dbReference type="Proteomes" id="UP001252688">
    <property type="component" value="Unassembled WGS sequence"/>
</dbReference>
<feature type="coiled-coil region" evidence="1">
    <location>
        <begin position="105"/>
        <end position="146"/>
    </location>
</feature>
<proteinExistence type="predicted"/>
<dbReference type="RefSeq" id="WP_311179015.1">
    <property type="nucleotide sequence ID" value="NZ_JASAZZ010000006.1"/>
</dbReference>
<dbReference type="EMBL" id="JASBAM010000006">
    <property type="protein sequence ID" value="MDT0115339.1"/>
    <property type="molecule type" value="Genomic_DNA"/>
</dbReference>